<proteinExistence type="predicted"/>
<dbReference type="SUPFAM" id="SSF56322">
    <property type="entry name" value="ADC synthase"/>
    <property type="match status" value="1"/>
</dbReference>
<dbReference type="OrthoDB" id="9806579at2"/>
<dbReference type="KEGG" id="lfp:Y981_02215"/>
<protein>
    <recommendedName>
        <fullName evidence="2">Chorismate-utilising enzyme C-terminal domain-containing protein</fullName>
    </recommendedName>
</protein>
<sequence>MRTSDFRVIRNVDWQPESYLRSPLREMHSPQILVDRKILSGWSFVVWKTGREESFPSGGTASWASALQNCRDFLGSLAPGELPPPSSLPPFQNGYLFLIPYEAGELFEPAGTPGLSSQSPLIVVECLEVVAYHHPSRTLFLPASCPDLTKAPHPPEHLPRRDPQDLFFRPSVTFEEYREKVLSARESIARGDYFQLNFAFLFEAEMDSSIDFLSLYSHLAATNPSPGMSFFSSGQRTLVSNSPERLFTLFGNRLVTTPIAGTLPDPERDEPTDEDFRSDPKERAEHIMTVDLLRNDVGRVCRPGSVHVPRFLAVERYAHLRHLVSDVAGTLLPRISLWEILKAIFPGGSVTGAPKIAVRKEIAQLETSPRGYYCGTLGIWDPNGFADFNILIRTLIRNGNSITLPAGSGIVADSEPGREYREVRAKARTILENLGARAWTI</sequence>
<dbReference type="PANTHER" id="PTHR11236:SF9">
    <property type="entry name" value="ANTHRANILATE SYNTHASE COMPONENT 1"/>
    <property type="match status" value="1"/>
</dbReference>
<organism evidence="3 4">
    <name type="scientific">Leptospirillum ferriphilum YSK</name>
    <dbReference type="NCBI Taxonomy" id="1441628"/>
    <lineage>
        <taxon>Bacteria</taxon>
        <taxon>Pseudomonadati</taxon>
        <taxon>Nitrospirota</taxon>
        <taxon>Nitrospiria</taxon>
        <taxon>Nitrospirales</taxon>
        <taxon>Nitrospiraceae</taxon>
        <taxon>Leptospirillum</taxon>
    </lineage>
</organism>
<gene>
    <name evidence="3" type="ORF">Y981_02215</name>
</gene>
<dbReference type="InterPro" id="IPR015890">
    <property type="entry name" value="Chorismate_C"/>
</dbReference>
<feature type="region of interest" description="Disordered" evidence="1">
    <location>
        <begin position="260"/>
        <end position="279"/>
    </location>
</feature>
<feature type="domain" description="Chorismate-utilising enzyme C-terminal" evidence="2">
    <location>
        <begin position="174"/>
        <end position="426"/>
    </location>
</feature>
<evidence type="ECO:0000256" key="1">
    <source>
        <dbReference type="SAM" id="MobiDB-lite"/>
    </source>
</evidence>
<keyword evidence="4" id="KW-1185">Reference proteome</keyword>
<dbReference type="HOGENOM" id="CLU_006493_7_1_0"/>
<dbReference type="PANTHER" id="PTHR11236">
    <property type="entry name" value="AMINOBENZOATE/ANTHRANILATE SYNTHASE"/>
    <property type="match status" value="1"/>
</dbReference>
<reference evidence="4" key="1">
    <citation type="submission" date="2014-02" db="EMBL/GenBank/DDBJ databases">
        <title>Complete genome sequence and comparative genomic analysis of the nitrogen-fixing bacterium Leptospirillum ferriphilum YSK.</title>
        <authorList>
            <person name="Guo X."/>
            <person name="Yin H."/>
            <person name="Liang Y."/>
            <person name="Hu Q."/>
            <person name="Ma L."/>
            <person name="Xiao Y."/>
            <person name="Zhang X."/>
            <person name="Qiu G."/>
            <person name="Liu X."/>
        </authorList>
    </citation>
    <scope>NUCLEOTIDE SEQUENCE [LARGE SCALE GENOMIC DNA]</scope>
    <source>
        <strain evidence="4">YSK</strain>
    </source>
</reference>
<dbReference type="PRINTS" id="PR00095">
    <property type="entry name" value="ANTSNTHASEI"/>
</dbReference>
<dbReference type="InterPro" id="IPR019999">
    <property type="entry name" value="Anth_synth_I-like"/>
</dbReference>
<evidence type="ECO:0000259" key="2">
    <source>
        <dbReference type="Pfam" id="PF00425"/>
    </source>
</evidence>
<accession>A0A059XXL9</accession>
<dbReference type="GO" id="GO:0000162">
    <property type="term" value="P:L-tryptophan biosynthetic process"/>
    <property type="evidence" value="ECO:0007669"/>
    <property type="project" value="TreeGrafter"/>
</dbReference>
<dbReference type="Pfam" id="PF00425">
    <property type="entry name" value="Chorismate_bind"/>
    <property type="match status" value="1"/>
</dbReference>
<dbReference type="InterPro" id="IPR005801">
    <property type="entry name" value="ADC_synthase"/>
</dbReference>
<evidence type="ECO:0000313" key="3">
    <source>
        <dbReference type="EMBL" id="AIA30051.1"/>
    </source>
</evidence>
<reference evidence="3 4" key="2">
    <citation type="journal article" date="2015" name="Biomed. Res. Int.">
        <title>Effects of Arsenite Resistance on the Growth and Functional Gene Expression of Leptospirillum ferriphilum and Acidithiobacillus thiooxidans in Pure Culture and Coculture.</title>
        <authorList>
            <person name="Jiang H."/>
            <person name="Liang Y."/>
            <person name="Yin H."/>
            <person name="Xiao Y."/>
            <person name="Guo X."/>
            <person name="Xu Y."/>
            <person name="Hu Q."/>
            <person name="Liu H."/>
            <person name="Liu X."/>
        </authorList>
    </citation>
    <scope>NUCLEOTIDE SEQUENCE [LARGE SCALE GENOMIC DNA]</scope>
    <source>
        <strain evidence="3 4">YSK</strain>
    </source>
</reference>
<dbReference type="Proteomes" id="UP000027059">
    <property type="component" value="Chromosome"/>
</dbReference>
<dbReference type="Gene3D" id="3.60.120.10">
    <property type="entry name" value="Anthranilate synthase"/>
    <property type="match status" value="1"/>
</dbReference>
<dbReference type="EMBL" id="CP007243">
    <property type="protein sequence ID" value="AIA30051.1"/>
    <property type="molecule type" value="Genomic_DNA"/>
</dbReference>
<evidence type="ECO:0000313" key="4">
    <source>
        <dbReference type="Proteomes" id="UP000027059"/>
    </source>
</evidence>
<dbReference type="RefSeq" id="WP_014960191.1">
    <property type="nucleotide sequence ID" value="NZ_CP007243.1"/>
</dbReference>
<name>A0A059XXL9_9BACT</name>
<dbReference type="AlphaFoldDB" id="A0A059XXL9"/>